<comment type="similarity">
    <text evidence="1">Belongs to the TolB family.</text>
</comment>
<keyword evidence="3" id="KW-1185">Reference proteome</keyword>
<dbReference type="InterPro" id="IPR011659">
    <property type="entry name" value="WD40"/>
</dbReference>
<dbReference type="RefSeq" id="WP_173300987.1">
    <property type="nucleotide sequence ID" value="NZ_JABRWQ010000003.1"/>
</dbReference>
<sequence>MKYTLHVLFALMFCTYSFYDKTNPVKPTKVDALNKSGYAFNVKVSQINSNYSEIASAMFRNKLVIVSSKKIGAIGSGIDPKTKEPYTDLFCLDVKGTNSFSQPFLFSRILNTKGNEGQVSFSPDEHTIYYTRSERGSEGNYKMYKANLKRNSQGKWINETELSISSDDYSVENPHVSADGKFLFFSSNMKGGYGEFDIYMARINKDGTIGSYVNLGDKVNSEKNEKYPFTTDDNKELFFSSTGHGSLGGYDIFISNRRNIVYSEPRNLGRAINSNRDDIAFMIINGETGVFSSNKNRKSQKTLAYNMYHVQAEMIYKNLEGIITTEDNERLPNTTVVLLDDEGKEIERQVTSDDASYHFKLKPYHYYQIVAEKDGYVNYREELIPNSYSKKSVVKLAQKKVTLSYTKTKR</sequence>
<dbReference type="InterPro" id="IPR011042">
    <property type="entry name" value="6-blade_b-propeller_TolB-like"/>
</dbReference>
<evidence type="ECO:0000313" key="3">
    <source>
        <dbReference type="Proteomes" id="UP000805085"/>
    </source>
</evidence>
<dbReference type="PANTHER" id="PTHR36842:SF1">
    <property type="entry name" value="PROTEIN TOLB"/>
    <property type="match status" value="1"/>
</dbReference>
<dbReference type="SUPFAM" id="SSF49478">
    <property type="entry name" value="Cna protein B-type domain"/>
    <property type="match status" value="1"/>
</dbReference>
<evidence type="ECO:0000313" key="2">
    <source>
        <dbReference type="EMBL" id="NRD23363.1"/>
    </source>
</evidence>
<name>A0ABX2E5J3_9FLAO</name>
<dbReference type="PANTHER" id="PTHR36842">
    <property type="entry name" value="PROTEIN TOLB HOMOLOG"/>
    <property type="match status" value="1"/>
</dbReference>
<organism evidence="2 3">
    <name type="scientific">Winogradskyella litoriviva</name>
    <dbReference type="NCBI Taxonomy" id="1220182"/>
    <lineage>
        <taxon>Bacteria</taxon>
        <taxon>Pseudomonadati</taxon>
        <taxon>Bacteroidota</taxon>
        <taxon>Flavobacteriia</taxon>
        <taxon>Flavobacteriales</taxon>
        <taxon>Flavobacteriaceae</taxon>
        <taxon>Winogradskyella</taxon>
    </lineage>
</organism>
<reference evidence="2 3" key="1">
    <citation type="journal article" date="2015" name="Int. J. Syst. Evol. Microbiol.">
        <title>Winogradskyella litoriviva sp. nov., isolated from coastal seawater.</title>
        <authorList>
            <person name="Nedashkovskaya O.I."/>
            <person name="Kukhlevskiy A.D."/>
            <person name="Zhukova N.V."/>
            <person name="Kim S.J."/>
            <person name="Rhee S.K."/>
            <person name="Mikhailov V.V."/>
        </authorList>
    </citation>
    <scope>NUCLEOTIDE SEQUENCE [LARGE SCALE GENOMIC DNA]</scope>
    <source>
        <strain evidence="2 3">KMM6491</strain>
    </source>
</reference>
<comment type="caution">
    <text evidence="2">The sequence shown here is derived from an EMBL/GenBank/DDBJ whole genome shotgun (WGS) entry which is preliminary data.</text>
</comment>
<dbReference type="Pfam" id="PF07676">
    <property type="entry name" value="PD40"/>
    <property type="match status" value="3"/>
</dbReference>
<proteinExistence type="inferred from homology"/>
<evidence type="ECO:0000256" key="1">
    <source>
        <dbReference type="ARBA" id="ARBA00009820"/>
    </source>
</evidence>
<dbReference type="SUPFAM" id="SSF82171">
    <property type="entry name" value="DPP6 N-terminal domain-like"/>
    <property type="match status" value="1"/>
</dbReference>
<protein>
    <submittedName>
        <fullName evidence="2">PD40 domain-containing protein</fullName>
    </submittedName>
</protein>
<dbReference type="Proteomes" id="UP000805085">
    <property type="component" value="Unassembled WGS sequence"/>
</dbReference>
<dbReference type="Gene3D" id="2.120.10.30">
    <property type="entry name" value="TolB, C-terminal domain"/>
    <property type="match status" value="1"/>
</dbReference>
<dbReference type="EMBL" id="JABRWQ010000003">
    <property type="protein sequence ID" value="NRD23363.1"/>
    <property type="molecule type" value="Genomic_DNA"/>
</dbReference>
<accession>A0ABX2E5J3</accession>
<gene>
    <name evidence="2" type="ORF">HNV10_08935</name>
</gene>